<dbReference type="GO" id="GO:0046872">
    <property type="term" value="F:metal ion binding"/>
    <property type="evidence" value="ECO:0007669"/>
    <property type="project" value="UniProtKB-KW"/>
</dbReference>
<sequence length="36" mass="4057">MNSILDAGTSYEIDYKECITCGDCINSCPENRKKLQ</sequence>
<evidence type="ECO:0000313" key="6">
    <source>
        <dbReference type="Proteomes" id="UP000671913"/>
    </source>
</evidence>
<name>A0A975AX06_9THEO</name>
<evidence type="ECO:0000256" key="3">
    <source>
        <dbReference type="ARBA" id="ARBA00023014"/>
    </source>
</evidence>
<dbReference type="KEGG" id="aaut:ACETAC_04045"/>
<dbReference type="InterPro" id="IPR017896">
    <property type="entry name" value="4Fe4S_Fe-S-bd"/>
</dbReference>
<dbReference type="Proteomes" id="UP000671913">
    <property type="component" value="Chromosome"/>
</dbReference>
<dbReference type="Pfam" id="PF13237">
    <property type="entry name" value="Fer4_10"/>
    <property type="match status" value="1"/>
</dbReference>
<dbReference type="PROSITE" id="PS00198">
    <property type="entry name" value="4FE4S_FER_1"/>
    <property type="match status" value="1"/>
</dbReference>
<feature type="domain" description="4Fe-4S ferredoxin-type" evidence="4">
    <location>
        <begin position="9"/>
        <end position="36"/>
    </location>
</feature>
<evidence type="ECO:0000256" key="1">
    <source>
        <dbReference type="ARBA" id="ARBA00022723"/>
    </source>
</evidence>
<keyword evidence="2" id="KW-0408">Iron</keyword>
<dbReference type="SUPFAM" id="SSF54862">
    <property type="entry name" value="4Fe-4S ferredoxins"/>
    <property type="match status" value="1"/>
</dbReference>
<keyword evidence="1" id="KW-0479">Metal-binding</keyword>
<accession>A0A975AX06</accession>
<evidence type="ECO:0000259" key="4">
    <source>
        <dbReference type="PROSITE" id="PS51379"/>
    </source>
</evidence>
<dbReference type="GO" id="GO:0051536">
    <property type="term" value="F:iron-sulfur cluster binding"/>
    <property type="evidence" value="ECO:0007669"/>
    <property type="project" value="UniProtKB-KW"/>
</dbReference>
<proteinExistence type="predicted"/>
<dbReference type="Gene3D" id="3.30.70.20">
    <property type="match status" value="1"/>
</dbReference>
<keyword evidence="6" id="KW-1185">Reference proteome</keyword>
<gene>
    <name evidence="5" type="ORF">ACETAC_04045</name>
</gene>
<keyword evidence="3" id="KW-0411">Iron-sulfur</keyword>
<evidence type="ECO:0000313" key="5">
    <source>
        <dbReference type="EMBL" id="QSZ28037.1"/>
    </source>
</evidence>
<evidence type="ECO:0000256" key="2">
    <source>
        <dbReference type="ARBA" id="ARBA00023004"/>
    </source>
</evidence>
<protein>
    <submittedName>
        <fullName evidence="5">4Fe-4S binding protein</fullName>
    </submittedName>
</protein>
<organism evidence="5 6">
    <name type="scientific">Aceticella autotrophica</name>
    <dbReference type="NCBI Taxonomy" id="2755338"/>
    <lineage>
        <taxon>Bacteria</taxon>
        <taxon>Bacillati</taxon>
        <taxon>Bacillota</taxon>
        <taxon>Clostridia</taxon>
        <taxon>Thermoanaerobacterales</taxon>
        <taxon>Thermoanaerobacteraceae</taxon>
        <taxon>Aceticella</taxon>
    </lineage>
</organism>
<dbReference type="PROSITE" id="PS51379">
    <property type="entry name" value="4FE4S_FER_2"/>
    <property type="match status" value="1"/>
</dbReference>
<reference evidence="5" key="1">
    <citation type="submission" date="2020-08" db="EMBL/GenBank/DDBJ databases">
        <title>Genomic insights into the carbon and energy metabolism of the first obligate autotrophic acetogenic bacterium Aceticella autotrophica gen. nov., sp. nov.</title>
        <authorList>
            <person name="Toshchakov S.V."/>
            <person name="Elcheninov A.G."/>
            <person name="Kublanov I.V."/>
            <person name="Frolov E.N."/>
            <person name="Lebedinsky A.V."/>
        </authorList>
    </citation>
    <scope>NUCLEOTIDE SEQUENCE</scope>
    <source>
        <strain evidence="5">3443-3Ac</strain>
    </source>
</reference>
<dbReference type="InterPro" id="IPR017900">
    <property type="entry name" value="4Fe4S_Fe_S_CS"/>
</dbReference>
<dbReference type="EMBL" id="CP060096">
    <property type="protein sequence ID" value="QSZ28037.1"/>
    <property type="molecule type" value="Genomic_DNA"/>
</dbReference>
<dbReference type="AlphaFoldDB" id="A0A975AX06"/>